<comment type="similarity">
    <text evidence="1">Belongs to the myoviridae tail sheath protein family.</text>
</comment>
<protein>
    <submittedName>
        <fullName evidence="5">Phage tail sheath family protein</fullName>
    </submittedName>
</protein>
<dbReference type="RefSeq" id="WP_290273144.1">
    <property type="nucleotide sequence ID" value="NZ_JAUFQP010000013.1"/>
</dbReference>
<dbReference type="Pfam" id="PF04984">
    <property type="entry name" value="Phage_sheath_1"/>
    <property type="match status" value="1"/>
</dbReference>
<comment type="caution">
    <text evidence="5">The sequence shown here is derived from an EMBL/GenBank/DDBJ whole genome shotgun (WGS) entry which is preliminary data.</text>
</comment>
<feature type="signal peptide" evidence="2">
    <location>
        <begin position="1"/>
        <end position="19"/>
    </location>
</feature>
<name>A0ABV5GYY9_9FLAO</name>
<proteinExistence type="inferred from homology"/>
<dbReference type="EMBL" id="JBHMFA010000005">
    <property type="protein sequence ID" value="MFB9104862.1"/>
    <property type="molecule type" value="Genomic_DNA"/>
</dbReference>
<reference evidence="5 6" key="1">
    <citation type="submission" date="2024-09" db="EMBL/GenBank/DDBJ databases">
        <authorList>
            <person name="Sun Q."/>
            <person name="Mori K."/>
        </authorList>
    </citation>
    <scope>NUCLEOTIDE SEQUENCE [LARGE SCALE GENOMIC DNA]</scope>
    <source>
        <strain evidence="5 6">CECT 8300</strain>
    </source>
</reference>
<dbReference type="InterPro" id="IPR052042">
    <property type="entry name" value="Tail_sheath_structural"/>
</dbReference>
<evidence type="ECO:0000313" key="5">
    <source>
        <dbReference type="EMBL" id="MFB9104862.1"/>
    </source>
</evidence>
<feature type="chain" id="PRO_5046633351" evidence="2">
    <location>
        <begin position="20"/>
        <end position="503"/>
    </location>
</feature>
<accession>A0ABV5GYY9</accession>
<keyword evidence="2" id="KW-0732">Signal</keyword>
<dbReference type="InterPro" id="IPR035089">
    <property type="entry name" value="Phage_sheath_subtilisin"/>
</dbReference>
<dbReference type="PANTHER" id="PTHR35861">
    <property type="match status" value="1"/>
</dbReference>
<keyword evidence="6" id="KW-1185">Reference proteome</keyword>
<dbReference type="InterPro" id="IPR020287">
    <property type="entry name" value="Tail_sheath_C"/>
</dbReference>
<evidence type="ECO:0000259" key="3">
    <source>
        <dbReference type="Pfam" id="PF04984"/>
    </source>
</evidence>
<evidence type="ECO:0000313" key="6">
    <source>
        <dbReference type="Proteomes" id="UP001589590"/>
    </source>
</evidence>
<sequence length="503" mass="55927">MKTLIHIIFLLIFSLQVSAQVKAVTEKGDSLLIYDNGTWKKMNSPASEYQAPGVYIEETSSLPPAVAQVATAIPAFIGKTATYPIDGDLVPVKISSMHEYESYFGTYKPYQYQIKVKQNATNNTVKIIDLGTDSEAEKQTMYYALRLYFMNGGGACYIIPIPNDVDLEKRHLSDESEAYIEALSAVRQIDEVTLLVSPDAVHLSSGYYNYCYAALNQCSELRDRFAIFDVATLDDLRTSVTDFRTGLVGDLKYGAAYMPFLNSTFSYGYDESKIEVAFEGIHTIEKHTTYLISLKKTNPNAYKLIKTALQKHIVILPPSAAVTAIYTKTDRDRGVWKAPANASITGVTKPSPELTSAEQAYLTNDGVAGKSINPIAFFTGRGTMVWGARTLEANHSEWRYVPVRRLSNTIEESVKKATNFTVFETNTADTWQDVKIITENYLNQLWRQGALQGSTPSEAYFVAIGLGRTMTTQDIQDGKMIIQIGVATIKPAEFTIIKIVHQL</sequence>
<evidence type="ECO:0000256" key="2">
    <source>
        <dbReference type="SAM" id="SignalP"/>
    </source>
</evidence>
<feature type="domain" description="Tail sheath protein C-terminal" evidence="4">
    <location>
        <begin position="396"/>
        <end position="499"/>
    </location>
</feature>
<dbReference type="PANTHER" id="PTHR35861:SF1">
    <property type="entry name" value="PHAGE TAIL SHEATH PROTEIN"/>
    <property type="match status" value="1"/>
</dbReference>
<gene>
    <name evidence="5" type="ORF">ACFFU1_08120</name>
</gene>
<evidence type="ECO:0000256" key="1">
    <source>
        <dbReference type="ARBA" id="ARBA00008005"/>
    </source>
</evidence>
<feature type="domain" description="Tail sheath protein subtilisin-like" evidence="3">
    <location>
        <begin position="279"/>
        <end position="391"/>
    </location>
</feature>
<dbReference type="Pfam" id="PF17482">
    <property type="entry name" value="Phage_sheath_1C"/>
    <property type="match status" value="1"/>
</dbReference>
<dbReference type="Proteomes" id="UP001589590">
    <property type="component" value="Unassembled WGS sequence"/>
</dbReference>
<evidence type="ECO:0000259" key="4">
    <source>
        <dbReference type="Pfam" id="PF17482"/>
    </source>
</evidence>
<dbReference type="Gene3D" id="3.40.50.11780">
    <property type="match status" value="1"/>
</dbReference>
<organism evidence="5 6">
    <name type="scientific">Algibacter miyuki</name>
    <dbReference type="NCBI Taxonomy" id="1306933"/>
    <lineage>
        <taxon>Bacteria</taxon>
        <taxon>Pseudomonadati</taxon>
        <taxon>Bacteroidota</taxon>
        <taxon>Flavobacteriia</taxon>
        <taxon>Flavobacteriales</taxon>
        <taxon>Flavobacteriaceae</taxon>
        <taxon>Algibacter</taxon>
    </lineage>
</organism>